<dbReference type="AlphaFoldDB" id="A0A9K3D0S8"/>
<dbReference type="SUPFAM" id="SSF47954">
    <property type="entry name" value="Cyclin-like"/>
    <property type="match status" value="1"/>
</dbReference>
<dbReference type="OrthoDB" id="10250320at2759"/>
<comment type="caution">
    <text evidence="1">The sequence shown here is derived from an EMBL/GenBank/DDBJ whole genome shotgun (WGS) entry which is preliminary data.</text>
</comment>
<keyword evidence="2" id="KW-1185">Reference proteome</keyword>
<evidence type="ECO:0008006" key="3">
    <source>
        <dbReference type="Google" id="ProtNLM"/>
    </source>
</evidence>
<accession>A0A9K3D0S8</accession>
<feature type="non-terminal residue" evidence="1">
    <location>
        <position position="207"/>
    </location>
</feature>
<name>A0A9K3D0S8_9EUKA</name>
<dbReference type="Pfam" id="PF08613">
    <property type="entry name" value="Cyclin"/>
    <property type="match status" value="1"/>
</dbReference>
<dbReference type="InterPro" id="IPR013922">
    <property type="entry name" value="Cyclin_PHO80-like"/>
</dbReference>
<evidence type="ECO:0000313" key="2">
    <source>
        <dbReference type="Proteomes" id="UP000265618"/>
    </source>
</evidence>
<dbReference type="PANTHER" id="PTHR15615">
    <property type="match status" value="1"/>
</dbReference>
<dbReference type="EMBL" id="BDIP01002861">
    <property type="protein sequence ID" value="GIQ86934.1"/>
    <property type="molecule type" value="Genomic_DNA"/>
</dbReference>
<dbReference type="InterPro" id="IPR036915">
    <property type="entry name" value="Cyclin-like_sf"/>
</dbReference>
<organism evidence="1 2">
    <name type="scientific">Kipferlia bialata</name>
    <dbReference type="NCBI Taxonomy" id="797122"/>
    <lineage>
        <taxon>Eukaryota</taxon>
        <taxon>Metamonada</taxon>
        <taxon>Carpediemonas-like organisms</taxon>
        <taxon>Kipferlia</taxon>
    </lineage>
</organism>
<dbReference type="GO" id="GO:0019901">
    <property type="term" value="F:protein kinase binding"/>
    <property type="evidence" value="ECO:0007669"/>
    <property type="project" value="InterPro"/>
</dbReference>
<evidence type="ECO:0000313" key="1">
    <source>
        <dbReference type="EMBL" id="GIQ86934.1"/>
    </source>
</evidence>
<sequence length="207" mass="23831">GSVPLDVYQWLEDMPANDLVRWTAQMLRDMITPYHLSSRQLNEFGPEPATSLAEYVKHLLTMGDVPRVCLPYAVILILDLLRTVPGAFLCRANVYRVFLIALITGSKMLEDSVFAISSWAVISFHHYKPETLAFLELEFLGSLEYSVRVSRHRMDTFLRTVMPTRQDPSYPRPKSSWRDDFAQVDPAIQEQVPEYPYTPTVVSRETF</sequence>
<proteinExistence type="predicted"/>
<reference evidence="1 2" key="1">
    <citation type="journal article" date="2018" name="PLoS ONE">
        <title>The draft genome of Kipferlia bialata reveals reductive genome evolution in fornicate parasites.</title>
        <authorList>
            <person name="Tanifuji G."/>
            <person name="Takabayashi S."/>
            <person name="Kume K."/>
            <person name="Takagi M."/>
            <person name="Nakayama T."/>
            <person name="Kamikawa R."/>
            <person name="Inagaki Y."/>
            <person name="Hashimoto T."/>
        </authorList>
    </citation>
    <scope>NUCLEOTIDE SEQUENCE [LARGE SCALE GENOMIC DNA]</scope>
    <source>
        <strain evidence="1">NY0173</strain>
    </source>
</reference>
<dbReference type="Proteomes" id="UP000265618">
    <property type="component" value="Unassembled WGS sequence"/>
</dbReference>
<protein>
    <recommendedName>
        <fullName evidence="3">Cyclin N-terminal domain-containing protein</fullName>
    </recommendedName>
</protein>
<dbReference type="PANTHER" id="PTHR15615:SF108">
    <property type="entry name" value="PROTEIN CNPPD1"/>
    <property type="match status" value="1"/>
</dbReference>
<dbReference type="Gene3D" id="1.10.472.10">
    <property type="entry name" value="Cyclin-like"/>
    <property type="match status" value="1"/>
</dbReference>
<gene>
    <name evidence="1" type="ORF">KIPB_008876</name>
</gene>